<dbReference type="InterPro" id="IPR009078">
    <property type="entry name" value="Ferritin-like_SF"/>
</dbReference>
<dbReference type="Pfam" id="PF05974">
    <property type="entry name" value="DUF892"/>
    <property type="match status" value="1"/>
</dbReference>
<dbReference type="RefSeq" id="WP_153358580.1">
    <property type="nucleotide sequence ID" value="NZ_JAYKOO010000008.1"/>
</dbReference>
<comment type="caution">
    <text evidence="1">The sequence shown here is derived from an EMBL/GenBank/DDBJ whole genome shotgun (WGS) entry which is preliminary data.</text>
</comment>
<dbReference type="InterPro" id="IPR010287">
    <property type="entry name" value="DUF892_YciF-like"/>
</dbReference>
<organism evidence="1 2">
    <name type="scientific">Endobacterium cereale</name>
    <dbReference type="NCBI Taxonomy" id="2663029"/>
    <lineage>
        <taxon>Bacteria</taxon>
        <taxon>Pseudomonadati</taxon>
        <taxon>Pseudomonadota</taxon>
        <taxon>Alphaproteobacteria</taxon>
        <taxon>Hyphomicrobiales</taxon>
        <taxon>Rhizobiaceae</taxon>
        <taxon>Endobacterium</taxon>
    </lineage>
</organism>
<gene>
    <name evidence="1" type="ORF">GAO09_24160</name>
</gene>
<dbReference type="Gene3D" id="1.20.1260.10">
    <property type="match status" value="1"/>
</dbReference>
<evidence type="ECO:0000313" key="2">
    <source>
        <dbReference type="Proteomes" id="UP000435138"/>
    </source>
</evidence>
<protein>
    <submittedName>
        <fullName evidence="1">DUF892 family protein</fullName>
    </submittedName>
</protein>
<dbReference type="SUPFAM" id="SSF47240">
    <property type="entry name" value="Ferritin-like"/>
    <property type="match status" value="1"/>
</dbReference>
<dbReference type="InterPro" id="IPR012347">
    <property type="entry name" value="Ferritin-like"/>
</dbReference>
<dbReference type="AlphaFoldDB" id="A0A6A8ACV1"/>
<dbReference type="Proteomes" id="UP000435138">
    <property type="component" value="Unassembled WGS sequence"/>
</dbReference>
<accession>A0A6A8ACV1</accession>
<reference evidence="1 2" key="1">
    <citation type="submission" date="2019-11" db="EMBL/GenBank/DDBJ databases">
        <title>Genome analysis of Rhizobacterium cereale a novel genus and species isolated from maize roots in North Spain.</title>
        <authorList>
            <person name="Menendez E."/>
            <person name="Flores-Felix J.D."/>
            <person name="Ramirez-Bahena M.-H."/>
            <person name="Igual J.M."/>
            <person name="Garcia-Fraile P."/>
            <person name="Peix A."/>
            <person name="Velazquez E."/>
        </authorList>
    </citation>
    <scope>NUCLEOTIDE SEQUENCE [LARGE SCALE GENOMIC DNA]</scope>
    <source>
        <strain evidence="1 2">RZME27</strain>
    </source>
</reference>
<dbReference type="EMBL" id="WIXI01000050">
    <property type="protein sequence ID" value="MQY49135.1"/>
    <property type="molecule type" value="Genomic_DNA"/>
</dbReference>
<evidence type="ECO:0000313" key="1">
    <source>
        <dbReference type="EMBL" id="MQY49135.1"/>
    </source>
</evidence>
<proteinExistence type="predicted"/>
<name>A0A6A8ACV1_9HYPH</name>
<keyword evidence="2" id="KW-1185">Reference proteome</keyword>
<sequence>MTHVQIHFDAWLRDAFAAEGQSITMLSSLAKRIQNYPDLKTRVEDHLVETQAQQELLRGLLERTAGPPLIRSVAGRLSTAAQGISGMLAGDEIIKSAMSTYIFEQGEIASYQVLLAAADELGDEEAEDVLSRIMEQEVAMASWLHDHLDVLTRIYLMRDERDLQAKR</sequence>